<gene>
    <name evidence="1" type="ORF">PCIT_a1327</name>
</gene>
<comment type="caution">
    <text evidence="1">The sequence shown here is derived from an EMBL/GenBank/DDBJ whole genome shotgun (WGS) entry which is preliminary data.</text>
</comment>
<dbReference type="Proteomes" id="UP000016487">
    <property type="component" value="Unassembled WGS sequence"/>
</dbReference>
<sequence>MKKSLRLGWYCGFAVLGPIDEHCEFSVRRLQQRNRVSSAMKGAY</sequence>
<protein>
    <submittedName>
        <fullName evidence="1">Uncharacterized protein</fullName>
    </submittedName>
</protein>
<dbReference type="EMBL" id="AHBZ03000012">
    <property type="protein sequence ID" value="KAF7775194.1"/>
    <property type="molecule type" value="Genomic_DNA"/>
</dbReference>
<evidence type="ECO:0000313" key="1">
    <source>
        <dbReference type="EMBL" id="KAF7775194.1"/>
    </source>
</evidence>
<reference evidence="1" key="2">
    <citation type="submission" date="2015-03" db="EMBL/GenBank/DDBJ databases">
        <title>Genome sequence of Pseudoalteromonas citrea.</title>
        <authorList>
            <person name="Xie B.-B."/>
            <person name="Rong J.-C."/>
            <person name="Qin Q.-L."/>
            <person name="Zhang Y.-Z."/>
        </authorList>
    </citation>
    <scope>NUCLEOTIDE SEQUENCE</scope>
    <source>
        <strain evidence="1">DSM 8771</strain>
    </source>
</reference>
<dbReference type="RefSeq" id="WP_273541985.1">
    <property type="nucleotide sequence ID" value="NZ_AHBZ03000012.1"/>
</dbReference>
<name>A0AAD4AME2_9GAMM</name>
<evidence type="ECO:0000313" key="2">
    <source>
        <dbReference type="Proteomes" id="UP000016487"/>
    </source>
</evidence>
<organism evidence="1 2">
    <name type="scientific">Pseudoalteromonas citrea</name>
    <dbReference type="NCBI Taxonomy" id="43655"/>
    <lineage>
        <taxon>Bacteria</taxon>
        <taxon>Pseudomonadati</taxon>
        <taxon>Pseudomonadota</taxon>
        <taxon>Gammaproteobacteria</taxon>
        <taxon>Alteromonadales</taxon>
        <taxon>Pseudoalteromonadaceae</taxon>
        <taxon>Pseudoalteromonas</taxon>
    </lineage>
</organism>
<accession>A0AAD4AME2</accession>
<reference evidence="1" key="1">
    <citation type="journal article" date="2012" name="J. Bacteriol.">
        <title>Genome sequences of type strains of seven species of the marine bacterium Pseudoalteromonas.</title>
        <authorList>
            <person name="Xie B.B."/>
            <person name="Shu Y.L."/>
            <person name="Qin Q.L."/>
            <person name="Rong J.C."/>
            <person name="Zhang X.Y."/>
            <person name="Chen X.L."/>
            <person name="Shi M."/>
            <person name="He H.L."/>
            <person name="Zhou B.C."/>
            <person name="Zhang Y.Z."/>
        </authorList>
    </citation>
    <scope>NUCLEOTIDE SEQUENCE</scope>
    <source>
        <strain evidence="1">DSM 8771</strain>
    </source>
</reference>
<proteinExistence type="predicted"/>
<dbReference type="AlphaFoldDB" id="A0AAD4AME2"/>